<dbReference type="PANTHER" id="PTHR44825:SF1">
    <property type="entry name" value="DNAJ HOMOLOG SUBFAMILY C MEMBER 4"/>
    <property type="match status" value="1"/>
</dbReference>
<dbReference type="PRINTS" id="PR00625">
    <property type="entry name" value="JDOMAIN"/>
</dbReference>
<dbReference type="PANTHER" id="PTHR44825">
    <property type="match status" value="1"/>
</dbReference>
<evidence type="ECO:0000313" key="4">
    <source>
        <dbReference type="Proteomes" id="UP000714275"/>
    </source>
</evidence>
<sequence length="326" mass="36639">MMFSYVFSTASSLFHLRATGDEHNATDNMPIHPKHIAWSPQPYPSAQEQKSCDPLKSSPNNDRFYTPEMLQVLSSDDLYCVLGIPRSPTIDRVTIRRAYLSRSRSCHPDKFPGNPDATSAFQKVSVAYDVLSNPSLKRTYDSCPAHSHSKYDFFAQSSPRADETLKDVLLSVFSEFLEGDFEMIRTLLRAIGDLNPSLELGDDGIKSVLSVLLSVRERVLTCRTCVVALHGELCRALEIQSAFHQLPYFDIAGRSRLTIQLTRITISLPVTLENAMQAQYTNPTSAHPTHHDSNKDTNEFALLPRRVVLLIRGIDVVLDRMERILG</sequence>
<reference evidence="3" key="1">
    <citation type="journal article" date="2020" name="New Phytol.">
        <title>Comparative genomics reveals dynamic genome evolution in host specialist ectomycorrhizal fungi.</title>
        <authorList>
            <person name="Lofgren L.A."/>
            <person name="Nguyen N.H."/>
            <person name="Vilgalys R."/>
            <person name="Ruytinx J."/>
            <person name="Liao H.L."/>
            <person name="Branco S."/>
            <person name="Kuo A."/>
            <person name="LaButti K."/>
            <person name="Lipzen A."/>
            <person name="Andreopoulos W."/>
            <person name="Pangilinan J."/>
            <person name="Riley R."/>
            <person name="Hundley H."/>
            <person name="Na H."/>
            <person name="Barry K."/>
            <person name="Grigoriev I.V."/>
            <person name="Stajich J.E."/>
            <person name="Kennedy P.G."/>
        </authorList>
    </citation>
    <scope>NUCLEOTIDE SEQUENCE</scope>
    <source>
        <strain evidence="3">DOB743</strain>
    </source>
</reference>
<dbReference type="Pfam" id="PF00226">
    <property type="entry name" value="DnaJ"/>
    <property type="match status" value="1"/>
</dbReference>
<organism evidence="3 4">
    <name type="scientific">Suillus placidus</name>
    <dbReference type="NCBI Taxonomy" id="48579"/>
    <lineage>
        <taxon>Eukaryota</taxon>
        <taxon>Fungi</taxon>
        <taxon>Dikarya</taxon>
        <taxon>Basidiomycota</taxon>
        <taxon>Agaricomycotina</taxon>
        <taxon>Agaricomycetes</taxon>
        <taxon>Agaricomycetidae</taxon>
        <taxon>Boletales</taxon>
        <taxon>Suillineae</taxon>
        <taxon>Suillaceae</taxon>
        <taxon>Suillus</taxon>
    </lineage>
</organism>
<evidence type="ECO:0000259" key="2">
    <source>
        <dbReference type="PROSITE" id="PS50076"/>
    </source>
</evidence>
<gene>
    <name evidence="3" type="ORF">EV702DRAFT_1071126</name>
</gene>
<dbReference type="CDD" id="cd06257">
    <property type="entry name" value="DnaJ"/>
    <property type="match status" value="1"/>
</dbReference>
<accession>A0A9P7A375</accession>
<dbReference type="EMBL" id="JABBWD010000005">
    <property type="protein sequence ID" value="KAG1781431.1"/>
    <property type="molecule type" value="Genomic_DNA"/>
</dbReference>
<dbReference type="InterPro" id="IPR001623">
    <property type="entry name" value="DnaJ_domain"/>
</dbReference>
<dbReference type="InterPro" id="IPR052763">
    <property type="entry name" value="DnaJ_C4"/>
</dbReference>
<dbReference type="SMART" id="SM00271">
    <property type="entry name" value="DnaJ"/>
    <property type="match status" value="1"/>
</dbReference>
<name>A0A9P7A375_9AGAM</name>
<keyword evidence="4" id="KW-1185">Reference proteome</keyword>
<dbReference type="SUPFAM" id="SSF46565">
    <property type="entry name" value="Chaperone J-domain"/>
    <property type="match status" value="1"/>
</dbReference>
<feature type="domain" description="J" evidence="2">
    <location>
        <begin position="77"/>
        <end position="144"/>
    </location>
</feature>
<protein>
    <recommendedName>
        <fullName evidence="2">J domain-containing protein</fullName>
    </recommendedName>
</protein>
<dbReference type="InterPro" id="IPR018253">
    <property type="entry name" value="DnaJ_domain_CS"/>
</dbReference>
<dbReference type="Gene3D" id="1.10.287.110">
    <property type="entry name" value="DnaJ domain"/>
    <property type="match status" value="1"/>
</dbReference>
<dbReference type="PROSITE" id="PS50076">
    <property type="entry name" value="DNAJ_2"/>
    <property type="match status" value="1"/>
</dbReference>
<dbReference type="Proteomes" id="UP000714275">
    <property type="component" value="Unassembled WGS sequence"/>
</dbReference>
<dbReference type="AlphaFoldDB" id="A0A9P7A375"/>
<feature type="region of interest" description="Disordered" evidence="1">
    <location>
        <begin position="25"/>
        <end position="56"/>
    </location>
</feature>
<evidence type="ECO:0000313" key="3">
    <source>
        <dbReference type="EMBL" id="KAG1781431.1"/>
    </source>
</evidence>
<dbReference type="PROSITE" id="PS00636">
    <property type="entry name" value="DNAJ_1"/>
    <property type="match status" value="1"/>
</dbReference>
<dbReference type="InterPro" id="IPR036869">
    <property type="entry name" value="J_dom_sf"/>
</dbReference>
<evidence type="ECO:0000256" key="1">
    <source>
        <dbReference type="SAM" id="MobiDB-lite"/>
    </source>
</evidence>
<proteinExistence type="predicted"/>
<dbReference type="OrthoDB" id="259708at2759"/>
<comment type="caution">
    <text evidence="3">The sequence shown here is derived from an EMBL/GenBank/DDBJ whole genome shotgun (WGS) entry which is preliminary data.</text>
</comment>